<evidence type="ECO:0000313" key="12">
    <source>
        <dbReference type="EMBL" id="MBE8715478.1"/>
    </source>
</evidence>
<keyword evidence="2 7" id="KW-0132">Cell division</keyword>
<comment type="PTM">
    <text evidence="7">Carboxylation is probably crucial for Mg(2+) binding and, consequently, for the gamma-phosphate positioning of ATP.</text>
</comment>
<proteinExistence type="inferred from homology"/>
<evidence type="ECO:0000256" key="2">
    <source>
        <dbReference type="ARBA" id="ARBA00022618"/>
    </source>
</evidence>
<keyword evidence="6 7" id="KW-0961">Cell wall biogenesis/degradation</keyword>
<evidence type="ECO:0000256" key="7">
    <source>
        <dbReference type="HAMAP-Rule" id="MF_00208"/>
    </source>
</evidence>
<evidence type="ECO:0000256" key="4">
    <source>
        <dbReference type="ARBA" id="ARBA00022984"/>
    </source>
</evidence>
<feature type="modified residue" description="N6-carboxylysine" evidence="7">
    <location>
        <position position="220"/>
    </location>
</feature>
<dbReference type="EC" id="6.3.2.13" evidence="7"/>
<evidence type="ECO:0000259" key="10">
    <source>
        <dbReference type="Pfam" id="PF02875"/>
    </source>
</evidence>
<dbReference type="Proteomes" id="UP000616201">
    <property type="component" value="Unassembled WGS sequence"/>
</dbReference>
<feature type="binding site" evidence="7">
    <location>
        <position position="455"/>
    </location>
    <ligand>
        <name>meso-2,6-diaminopimelate</name>
        <dbReference type="ChEBI" id="CHEBI:57791"/>
    </ligand>
</feature>
<dbReference type="InterPro" id="IPR036565">
    <property type="entry name" value="Mur-like_cat_sf"/>
</dbReference>
<dbReference type="Gene3D" id="3.90.190.20">
    <property type="entry name" value="Mur ligase, C-terminal domain"/>
    <property type="match status" value="1"/>
</dbReference>
<dbReference type="AlphaFoldDB" id="A0A928UYQ4"/>
<feature type="domain" description="Mur ligase C-terminal" evidence="10">
    <location>
        <begin position="327"/>
        <end position="457"/>
    </location>
</feature>
<gene>
    <name evidence="7" type="primary">murE</name>
    <name evidence="12" type="ORF">C4F49_17535</name>
</gene>
<dbReference type="GO" id="GO:0005524">
    <property type="term" value="F:ATP binding"/>
    <property type="evidence" value="ECO:0007669"/>
    <property type="project" value="UniProtKB-UniRule"/>
</dbReference>
<feature type="domain" description="Mur ligase central" evidence="11">
    <location>
        <begin position="109"/>
        <end position="305"/>
    </location>
</feature>
<keyword evidence="7" id="KW-0067">ATP-binding</keyword>
<keyword evidence="7 12" id="KW-0436">Ligase</keyword>
<dbReference type="SUPFAM" id="SSF63418">
    <property type="entry name" value="MurE/MurF N-terminal domain"/>
    <property type="match status" value="1"/>
</dbReference>
<dbReference type="Gene3D" id="3.40.1390.10">
    <property type="entry name" value="MurE/MurF, N-terminal domain"/>
    <property type="match status" value="1"/>
</dbReference>
<keyword evidence="7" id="KW-0963">Cytoplasm</keyword>
<comment type="caution">
    <text evidence="12">The sequence shown here is derived from an EMBL/GenBank/DDBJ whole genome shotgun (WGS) entry which is preliminary data.</text>
</comment>
<dbReference type="Pfam" id="PF02875">
    <property type="entry name" value="Mur_ligase_C"/>
    <property type="match status" value="1"/>
</dbReference>
<dbReference type="GO" id="GO:0071555">
    <property type="term" value="P:cell wall organization"/>
    <property type="evidence" value="ECO:0007669"/>
    <property type="project" value="UniProtKB-KW"/>
</dbReference>
<sequence length="485" mass="53565">MKLKELLHAIPVRELRGQLDVEVASLCFDSRKVEAGSLFIAIYGTQVDGHQFLPKAIELGASVLVVQELPVIFNEEVTYVLVDDTSYALGILAANFYENPSKELKLVGVTGTNGKTTVATLLFNLFDNLGYHVGLLSTVENKIGDRIIPATHTTPDPIALNSLLRDMVSDGCDYCFMEVSSHAVAQQRIAGLRFAGGIFTNITHDHLDFHGTFDHYIKAKKKFFDDLDRYAFALTNIDDKNGAVMLQNTFAHKKTYGMHNMAEFKAKIIESHFDGMLLSIDGHEVWVKLVGSFNAYNLLAVYGAAILLEQETLKVLTALSEIHGAAGRFEPIQSNKGTIGIVDYAHTPDAVKNVLETIRDLRKPSQQIITVLGCGGDRDKTKRPEMAEVAAKLSDKVIITSDNPRTEDPYQIIKDMEAGIPAGKKKNVFTIADRKEAIKAACHLAQAGDIVLVAGKGHENYQEIQGVKHHFDDKEVLIEVFKEQQ</sequence>
<dbReference type="SUPFAM" id="SSF53623">
    <property type="entry name" value="MurD-like peptide ligases, catalytic domain"/>
    <property type="match status" value="1"/>
</dbReference>
<comment type="cofactor">
    <cofactor evidence="7">
        <name>Mg(2+)</name>
        <dbReference type="ChEBI" id="CHEBI:18420"/>
    </cofactor>
</comment>
<feature type="binding site" evidence="7">
    <location>
        <position position="180"/>
    </location>
    <ligand>
        <name>UDP-N-acetyl-alpha-D-muramoyl-L-alanyl-D-glutamate</name>
        <dbReference type="ChEBI" id="CHEBI:83900"/>
    </ligand>
</feature>
<dbReference type="RefSeq" id="WP_196935067.1">
    <property type="nucleotide sequence ID" value="NZ_MU158698.1"/>
</dbReference>
<dbReference type="PANTHER" id="PTHR23135">
    <property type="entry name" value="MUR LIGASE FAMILY MEMBER"/>
    <property type="match status" value="1"/>
</dbReference>
<evidence type="ECO:0000256" key="1">
    <source>
        <dbReference type="ARBA" id="ARBA00005898"/>
    </source>
</evidence>
<dbReference type="InterPro" id="IPR004101">
    <property type="entry name" value="Mur_ligase_C"/>
</dbReference>
<evidence type="ECO:0000256" key="8">
    <source>
        <dbReference type="RuleBase" id="RU004135"/>
    </source>
</evidence>
<dbReference type="InterPro" id="IPR035911">
    <property type="entry name" value="MurE/MurF_N"/>
</dbReference>
<dbReference type="HAMAP" id="MF_00208">
    <property type="entry name" value="MurE"/>
    <property type="match status" value="1"/>
</dbReference>
<dbReference type="GO" id="GO:0051301">
    <property type="term" value="P:cell division"/>
    <property type="evidence" value="ECO:0007669"/>
    <property type="project" value="UniProtKB-KW"/>
</dbReference>
<keyword evidence="3 7" id="KW-0133">Cell shape</keyword>
<comment type="caution">
    <text evidence="7">Lacks conserved residue(s) required for the propagation of feature annotation.</text>
</comment>
<evidence type="ECO:0000259" key="11">
    <source>
        <dbReference type="Pfam" id="PF08245"/>
    </source>
</evidence>
<evidence type="ECO:0000256" key="3">
    <source>
        <dbReference type="ARBA" id="ARBA00022960"/>
    </source>
</evidence>
<feature type="short sequence motif" description="Meso-diaminopimelate recognition motif" evidence="7">
    <location>
        <begin position="402"/>
        <end position="405"/>
    </location>
</feature>
<dbReference type="InterPro" id="IPR036615">
    <property type="entry name" value="Mur_ligase_C_dom_sf"/>
</dbReference>
<comment type="similarity">
    <text evidence="1 7">Belongs to the MurCDEF family. MurE subfamily.</text>
</comment>
<dbReference type="SUPFAM" id="SSF53244">
    <property type="entry name" value="MurD-like peptide ligases, peptide-binding domain"/>
    <property type="match status" value="1"/>
</dbReference>
<feature type="binding site" evidence="7">
    <location>
        <position position="459"/>
    </location>
    <ligand>
        <name>meso-2,6-diaminopimelate</name>
        <dbReference type="ChEBI" id="CHEBI:57791"/>
    </ligand>
</feature>
<dbReference type="GO" id="GO:0009252">
    <property type="term" value="P:peptidoglycan biosynthetic process"/>
    <property type="evidence" value="ECO:0007669"/>
    <property type="project" value="UniProtKB-UniRule"/>
</dbReference>
<feature type="binding site" evidence="7">
    <location>
        <position position="186"/>
    </location>
    <ligand>
        <name>UDP-N-acetyl-alpha-D-muramoyl-L-alanyl-D-glutamate</name>
        <dbReference type="ChEBI" id="CHEBI:83900"/>
    </ligand>
</feature>
<dbReference type="Gene3D" id="3.40.1190.10">
    <property type="entry name" value="Mur-like, catalytic domain"/>
    <property type="match status" value="1"/>
</dbReference>
<reference evidence="12" key="1">
    <citation type="submission" date="2018-02" db="EMBL/GenBank/DDBJ databases">
        <authorList>
            <person name="Vasarhelyi B.M."/>
            <person name="Deshmukh S."/>
            <person name="Balint B."/>
            <person name="Kukolya J."/>
        </authorList>
    </citation>
    <scope>NUCLEOTIDE SEQUENCE</scope>
    <source>
        <strain evidence="12">KB22</strain>
    </source>
</reference>
<dbReference type="InterPro" id="IPR005761">
    <property type="entry name" value="UDP-N-AcMur-Glu-dNH2Pim_ligase"/>
</dbReference>
<feature type="binding site" evidence="7">
    <location>
        <position position="188"/>
    </location>
    <ligand>
        <name>UDP-N-acetyl-alpha-D-muramoyl-L-alanyl-D-glutamate</name>
        <dbReference type="ChEBI" id="CHEBI:83900"/>
    </ligand>
</feature>
<evidence type="ECO:0000259" key="9">
    <source>
        <dbReference type="Pfam" id="PF01225"/>
    </source>
</evidence>
<feature type="binding site" evidence="7">
    <location>
        <begin position="402"/>
        <end position="405"/>
    </location>
    <ligand>
        <name>meso-2,6-diaminopimelate</name>
        <dbReference type="ChEBI" id="CHEBI:57791"/>
    </ligand>
</feature>
<comment type="catalytic activity">
    <reaction evidence="7">
        <text>UDP-N-acetyl-alpha-D-muramoyl-L-alanyl-D-glutamate + meso-2,6-diaminopimelate + ATP = UDP-N-acetyl-alpha-D-muramoyl-L-alanyl-gamma-D-glutamyl-meso-2,6-diaminopimelate + ADP + phosphate + H(+)</text>
        <dbReference type="Rhea" id="RHEA:23676"/>
        <dbReference type="ChEBI" id="CHEBI:15378"/>
        <dbReference type="ChEBI" id="CHEBI:30616"/>
        <dbReference type="ChEBI" id="CHEBI:43474"/>
        <dbReference type="ChEBI" id="CHEBI:57791"/>
        <dbReference type="ChEBI" id="CHEBI:83900"/>
        <dbReference type="ChEBI" id="CHEBI:83905"/>
        <dbReference type="ChEBI" id="CHEBI:456216"/>
        <dbReference type="EC" id="6.3.2.13"/>
    </reaction>
</comment>
<comment type="subcellular location">
    <subcellularLocation>
        <location evidence="7 8">Cytoplasm</location>
    </subcellularLocation>
</comment>
<feature type="binding site" evidence="7">
    <location>
        <begin position="111"/>
        <end position="117"/>
    </location>
    <ligand>
        <name>ATP</name>
        <dbReference type="ChEBI" id="CHEBI:30616"/>
    </ligand>
</feature>
<dbReference type="GO" id="GO:0005737">
    <property type="term" value="C:cytoplasm"/>
    <property type="evidence" value="ECO:0007669"/>
    <property type="project" value="UniProtKB-SubCell"/>
</dbReference>
<feature type="binding site" evidence="7">
    <location>
        <position position="30"/>
    </location>
    <ligand>
        <name>UDP-N-acetyl-alpha-D-muramoyl-L-alanyl-D-glutamate</name>
        <dbReference type="ChEBI" id="CHEBI:83900"/>
    </ligand>
</feature>
<dbReference type="GO" id="GO:0000287">
    <property type="term" value="F:magnesium ion binding"/>
    <property type="evidence" value="ECO:0007669"/>
    <property type="project" value="UniProtKB-UniRule"/>
</dbReference>
<organism evidence="12 13">
    <name type="scientific">Sphingobacterium hungaricum</name>
    <dbReference type="NCBI Taxonomy" id="2082723"/>
    <lineage>
        <taxon>Bacteria</taxon>
        <taxon>Pseudomonadati</taxon>
        <taxon>Bacteroidota</taxon>
        <taxon>Sphingobacteriia</taxon>
        <taxon>Sphingobacteriales</taxon>
        <taxon>Sphingobacteriaceae</taxon>
        <taxon>Sphingobacterium</taxon>
    </lineage>
</organism>
<dbReference type="PANTHER" id="PTHR23135:SF4">
    <property type="entry name" value="UDP-N-ACETYLMURAMOYL-L-ALANYL-D-GLUTAMATE--2,6-DIAMINOPIMELATE LIGASE MURE HOMOLOG, CHLOROPLASTIC"/>
    <property type="match status" value="1"/>
</dbReference>
<keyword evidence="7" id="KW-0547">Nucleotide-binding</keyword>
<dbReference type="Pfam" id="PF01225">
    <property type="entry name" value="Mur_ligase"/>
    <property type="match status" value="1"/>
</dbReference>
<dbReference type="InterPro" id="IPR000713">
    <property type="entry name" value="Mur_ligase_N"/>
</dbReference>
<keyword evidence="13" id="KW-1185">Reference proteome</keyword>
<evidence type="ECO:0000256" key="6">
    <source>
        <dbReference type="ARBA" id="ARBA00023316"/>
    </source>
</evidence>
<keyword evidence="4 7" id="KW-0573">Peptidoglycan synthesis</keyword>
<dbReference type="InterPro" id="IPR013221">
    <property type="entry name" value="Mur_ligase_cen"/>
</dbReference>
<dbReference type="NCBIfam" id="NF001126">
    <property type="entry name" value="PRK00139.1-4"/>
    <property type="match status" value="1"/>
</dbReference>
<evidence type="ECO:0000256" key="5">
    <source>
        <dbReference type="ARBA" id="ARBA00023306"/>
    </source>
</evidence>
<name>A0A928UYQ4_9SPHI</name>
<comment type="pathway">
    <text evidence="7 8">Cell wall biogenesis; peptidoglycan biosynthesis.</text>
</comment>
<dbReference type="NCBIfam" id="TIGR01085">
    <property type="entry name" value="murE"/>
    <property type="match status" value="1"/>
</dbReference>
<keyword evidence="5 7" id="KW-0131">Cell cycle</keyword>
<comment type="function">
    <text evidence="7">Catalyzes the addition of meso-diaminopimelic acid to the nucleotide precursor UDP-N-acetylmuramoyl-L-alanyl-D-glutamate (UMAG) in the biosynthesis of bacterial cell-wall peptidoglycan.</text>
</comment>
<feature type="binding site" evidence="7">
    <location>
        <begin position="153"/>
        <end position="154"/>
    </location>
    <ligand>
        <name>UDP-N-acetyl-alpha-D-muramoyl-L-alanyl-D-glutamate</name>
        <dbReference type="ChEBI" id="CHEBI:83900"/>
    </ligand>
</feature>
<dbReference type="EMBL" id="PRDK01000010">
    <property type="protein sequence ID" value="MBE8715478.1"/>
    <property type="molecule type" value="Genomic_DNA"/>
</dbReference>
<evidence type="ECO:0000313" key="13">
    <source>
        <dbReference type="Proteomes" id="UP000616201"/>
    </source>
</evidence>
<protein>
    <recommendedName>
        <fullName evidence="7">UDP-N-acetylmuramoyl-L-alanyl-D-glutamate--2,6-diaminopimelate ligase</fullName>
        <ecNumber evidence="7">6.3.2.13</ecNumber>
    </recommendedName>
    <alternativeName>
        <fullName evidence="7">Meso-A2pm-adding enzyme</fullName>
    </alternativeName>
    <alternativeName>
        <fullName evidence="7">Meso-diaminopimelate-adding enzyme</fullName>
    </alternativeName>
    <alternativeName>
        <fullName evidence="7">UDP-MurNAc-L-Ala-D-Glu:meso-diaminopimelate ligase</fullName>
    </alternativeName>
    <alternativeName>
        <fullName evidence="7">UDP-MurNAc-tripeptide synthetase</fullName>
    </alternativeName>
    <alternativeName>
        <fullName evidence="7">UDP-N-acetylmuramyl-tripeptide synthetase</fullName>
    </alternativeName>
</protein>
<accession>A0A928UYQ4</accession>
<dbReference type="GO" id="GO:0008765">
    <property type="term" value="F:UDP-N-acetylmuramoylalanyl-D-glutamate-2,6-diaminopimelate ligase activity"/>
    <property type="evidence" value="ECO:0007669"/>
    <property type="project" value="UniProtKB-UniRule"/>
</dbReference>
<dbReference type="GO" id="GO:0008360">
    <property type="term" value="P:regulation of cell shape"/>
    <property type="evidence" value="ECO:0007669"/>
    <property type="project" value="UniProtKB-KW"/>
</dbReference>
<feature type="domain" description="Mur ligase N-terminal catalytic" evidence="9">
    <location>
        <begin position="25"/>
        <end position="97"/>
    </location>
</feature>
<dbReference type="Pfam" id="PF08245">
    <property type="entry name" value="Mur_ligase_M"/>
    <property type="match status" value="1"/>
</dbReference>
<feature type="binding site" evidence="7">
    <location>
        <position position="378"/>
    </location>
    <ligand>
        <name>meso-2,6-diaminopimelate</name>
        <dbReference type="ChEBI" id="CHEBI:57791"/>
    </ligand>
</feature>
<keyword evidence="7" id="KW-0460">Magnesium</keyword>